<dbReference type="HOGENOM" id="CLU_2913302_0_0_4"/>
<organism evidence="1 2">
    <name type="scientific">Bordetella bronchiseptica (strain ATCC BAA-588 / NCTC 13252 / RB50)</name>
    <name type="common">Alcaligenes bronchisepticus</name>
    <dbReference type="NCBI Taxonomy" id="257310"/>
    <lineage>
        <taxon>Bacteria</taxon>
        <taxon>Pseudomonadati</taxon>
        <taxon>Pseudomonadota</taxon>
        <taxon>Betaproteobacteria</taxon>
        <taxon>Burkholderiales</taxon>
        <taxon>Alcaligenaceae</taxon>
        <taxon>Bordetella</taxon>
    </lineage>
</organism>
<protein>
    <submittedName>
        <fullName evidence="1">Uncharacterized protein</fullName>
    </submittedName>
</protein>
<sequence length="61" mass="7126">MLPHSQRPPSCLGVRSDPMPGLMRNTLYRNRHRLQGYGLKFWCNERQEVERVLAVCTSQDP</sequence>
<evidence type="ECO:0000313" key="2">
    <source>
        <dbReference type="Proteomes" id="UP000001027"/>
    </source>
</evidence>
<gene>
    <name evidence="1" type="ordered locus">BB3525</name>
</gene>
<dbReference type="EMBL" id="BX640447">
    <property type="protein sequence ID" value="CAE34019.1"/>
    <property type="molecule type" value="Genomic_DNA"/>
</dbReference>
<accession>A0A0H3LPQ8</accession>
<dbReference type="Proteomes" id="UP000001027">
    <property type="component" value="Chromosome"/>
</dbReference>
<dbReference type="AlphaFoldDB" id="A0A0H3LPQ8"/>
<name>A0A0H3LPQ8_BORBR</name>
<reference evidence="1 2" key="1">
    <citation type="journal article" date="2003" name="Nat. Genet.">
        <title>Comparative analysis of the genome sequences of Bordetella pertussis, Bordetella parapertussis and Bordetella bronchiseptica.</title>
        <authorList>
            <person name="Parkhill J."/>
            <person name="Sebaihia M."/>
            <person name="Preston A."/>
            <person name="Murphy L.D."/>
            <person name="Thomson N.R."/>
            <person name="Harris D.E."/>
            <person name="Holden M.T.G."/>
            <person name="Churcher C.M."/>
            <person name="Bentley S.D."/>
            <person name="Mungall K.L."/>
            <person name="Cerdeno-Tarraga A.-M."/>
            <person name="Temple L."/>
            <person name="James K.D."/>
            <person name="Harris B."/>
            <person name="Quail M.A."/>
            <person name="Achtman M."/>
            <person name="Atkin R."/>
            <person name="Baker S."/>
            <person name="Basham D."/>
            <person name="Bason N."/>
            <person name="Cherevach I."/>
            <person name="Chillingworth T."/>
            <person name="Collins M."/>
            <person name="Cronin A."/>
            <person name="Davis P."/>
            <person name="Doggett J."/>
            <person name="Feltwell T."/>
            <person name="Goble A."/>
            <person name="Hamlin N."/>
            <person name="Hauser H."/>
            <person name="Holroyd S."/>
            <person name="Jagels K."/>
            <person name="Leather S."/>
            <person name="Moule S."/>
            <person name="Norberczak H."/>
            <person name="O'Neil S."/>
            <person name="Ormond D."/>
            <person name="Price C."/>
            <person name="Rabbinowitsch E."/>
            <person name="Rutter S."/>
            <person name="Sanders M."/>
            <person name="Saunders D."/>
            <person name="Seeger K."/>
            <person name="Sharp S."/>
            <person name="Simmonds M."/>
            <person name="Skelton J."/>
            <person name="Squares R."/>
            <person name="Squares S."/>
            <person name="Stevens K."/>
            <person name="Unwin L."/>
            <person name="Whitehead S."/>
            <person name="Barrell B.G."/>
            <person name="Maskell D.J."/>
        </authorList>
    </citation>
    <scope>NUCLEOTIDE SEQUENCE [LARGE SCALE GENOMIC DNA]</scope>
    <source>
        <strain evidence="1 2">ATCC BAA-588 / NCTC 13252 / RB50</strain>
    </source>
</reference>
<evidence type="ECO:0000313" key="1">
    <source>
        <dbReference type="EMBL" id="CAE34019.1"/>
    </source>
</evidence>
<dbReference type="KEGG" id="bbr:BB3525"/>
<proteinExistence type="predicted"/>